<dbReference type="EMBL" id="CP019688">
    <property type="protein sequence ID" value="AQQ14796.1"/>
    <property type="molecule type" value="Genomic_DNA"/>
</dbReference>
<dbReference type="KEGG" id="cgv:CGLAU_04100"/>
<name>A0A1Q2HVB1_9CORY</name>
<dbReference type="PANTHER" id="PTHR30543">
    <property type="entry name" value="CHROMATE REDUCTASE"/>
    <property type="match status" value="1"/>
</dbReference>
<proteinExistence type="predicted"/>
<dbReference type="InterPro" id="IPR005025">
    <property type="entry name" value="FMN_Rdtase-like_dom"/>
</dbReference>
<dbReference type="InterPro" id="IPR050712">
    <property type="entry name" value="NAD(P)H-dep_reductase"/>
</dbReference>
<dbReference type="GO" id="GO:0010181">
    <property type="term" value="F:FMN binding"/>
    <property type="evidence" value="ECO:0007669"/>
    <property type="project" value="TreeGrafter"/>
</dbReference>
<dbReference type="GO" id="GO:0005829">
    <property type="term" value="C:cytosol"/>
    <property type="evidence" value="ECO:0007669"/>
    <property type="project" value="TreeGrafter"/>
</dbReference>
<evidence type="ECO:0000313" key="2">
    <source>
        <dbReference type="EMBL" id="AQQ14796.1"/>
    </source>
</evidence>
<dbReference type="PANTHER" id="PTHR30543:SF21">
    <property type="entry name" value="NAD(P)H-DEPENDENT FMN REDUCTASE LOT6"/>
    <property type="match status" value="1"/>
</dbReference>
<keyword evidence="3" id="KW-1185">Reference proteome</keyword>
<dbReference type="Pfam" id="PF03358">
    <property type="entry name" value="FMN_red"/>
    <property type="match status" value="1"/>
</dbReference>
<dbReference type="Proteomes" id="UP000217209">
    <property type="component" value="Chromosome"/>
</dbReference>
<dbReference type="RefSeq" id="WP_095659586.1">
    <property type="nucleotide sequence ID" value="NZ_BAAAKB010000006.1"/>
</dbReference>
<accession>A0A1Q2HVB1</accession>
<dbReference type="InterPro" id="IPR029039">
    <property type="entry name" value="Flavoprotein-like_sf"/>
</dbReference>
<gene>
    <name evidence="2" type="primary">azoR</name>
    <name evidence="2" type="ORF">CGLAU_04100</name>
</gene>
<sequence length="179" mass="19853">MATIGIILGSVREGRAGEQIAHWVLESAQARGDHDYRLIDLADFDVPHLVSTTPPGAANKQYDDEAVTRWSEAIDACDGYVFITPEYNRSVPGTMKNAFDSLGPEWLGKPVGFVGYGFDTGIRAVEHWRVIVSNFSMFDIRNQVSLSLIDDMSDATFAPREQKQNDLDRMLSDLAGQLD</sequence>
<dbReference type="Gene3D" id="3.40.50.360">
    <property type="match status" value="1"/>
</dbReference>
<organism evidence="2 3">
    <name type="scientific">Corynebacterium glaucum</name>
    <dbReference type="NCBI Taxonomy" id="187491"/>
    <lineage>
        <taxon>Bacteria</taxon>
        <taxon>Bacillati</taxon>
        <taxon>Actinomycetota</taxon>
        <taxon>Actinomycetes</taxon>
        <taxon>Mycobacteriales</taxon>
        <taxon>Corynebacteriaceae</taxon>
        <taxon>Corynebacterium</taxon>
    </lineage>
</organism>
<dbReference type="AlphaFoldDB" id="A0A1Q2HVB1"/>
<evidence type="ECO:0000259" key="1">
    <source>
        <dbReference type="Pfam" id="PF03358"/>
    </source>
</evidence>
<evidence type="ECO:0000313" key="3">
    <source>
        <dbReference type="Proteomes" id="UP000217209"/>
    </source>
</evidence>
<dbReference type="SUPFAM" id="SSF52218">
    <property type="entry name" value="Flavoproteins"/>
    <property type="match status" value="1"/>
</dbReference>
<dbReference type="OrthoDB" id="9812295at2"/>
<protein>
    <submittedName>
        <fullName evidence="2">FMN-dependent NADH-azoreductase</fullName>
    </submittedName>
</protein>
<dbReference type="GO" id="GO:0016491">
    <property type="term" value="F:oxidoreductase activity"/>
    <property type="evidence" value="ECO:0007669"/>
    <property type="project" value="InterPro"/>
</dbReference>
<reference evidence="2 3" key="1">
    <citation type="submission" date="2016-12" db="EMBL/GenBank/DDBJ databases">
        <authorList>
            <person name="Song W.-J."/>
            <person name="Kurnit D.M."/>
        </authorList>
    </citation>
    <scope>NUCLEOTIDE SEQUENCE [LARGE SCALE GENOMIC DNA]</scope>
    <source>
        <strain evidence="2 3">DSM 30827</strain>
    </source>
</reference>
<feature type="domain" description="NADPH-dependent FMN reductase-like" evidence="1">
    <location>
        <begin position="3"/>
        <end position="147"/>
    </location>
</feature>